<name>A0A0C9UQ15_SPHS4</name>
<dbReference type="HOGENOM" id="CLU_125114_0_0_1"/>
<evidence type="ECO:0000313" key="1">
    <source>
        <dbReference type="EMBL" id="KIJ44973.1"/>
    </source>
</evidence>
<dbReference type="OrthoDB" id="2367075at2759"/>
<dbReference type="EMBL" id="KN837114">
    <property type="protein sequence ID" value="KIJ44973.1"/>
    <property type="molecule type" value="Genomic_DNA"/>
</dbReference>
<gene>
    <name evidence="1" type="ORF">M422DRAFT_251607</name>
</gene>
<dbReference type="AlphaFoldDB" id="A0A0C9UQ15"/>
<reference evidence="1 2" key="1">
    <citation type="submission" date="2014-06" db="EMBL/GenBank/DDBJ databases">
        <title>Evolutionary Origins and Diversification of the Mycorrhizal Mutualists.</title>
        <authorList>
            <consortium name="DOE Joint Genome Institute"/>
            <consortium name="Mycorrhizal Genomics Consortium"/>
            <person name="Kohler A."/>
            <person name="Kuo A."/>
            <person name="Nagy L.G."/>
            <person name="Floudas D."/>
            <person name="Copeland A."/>
            <person name="Barry K.W."/>
            <person name="Cichocki N."/>
            <person name="Veneault-Fourrey C."/>
            <person name="LaButti K."/>
            <person name="Lindquist E.A."/>
            <person name="Lipzen A."/>
            <person name="Lundell T."/>
            <person name="Morin E."/>
            <person name="Murat C."/>
            <person name="Riley R."/>
            <person name="Ohm R."/>
            <person name="Sun H."/>
            <person name="Tunlid A."/>
            <person name="Henrissat B."/>
            <person name="Grigoriev I.V."/>
            <person name="Hibbett D.S."/>
            <person name="Martin F."/>
        </authorList>
    </citation>
    <scope>NUCLEOTIDE SEQUENCE [LARGE SCALE GENOMIC DNA]</scope>
    <source>
        <strain evidence="1 2">SS14</strain>
    </source>
</reference>
<dbReference type="Proteomes" id="UP000054279">
    <property type="component" value="Unassembled WGS sequence"/>
</dbReference>
<protein>
    <submittedName>
        <fullName evidence="1">Uncharacterized protein</fullName>
    </submittedName>
</protein>
<proteinExistence type="predicted"/>
<keyword evidence="2" id="KW-1185">Reference proteome</keyword>
<accession>A0A0C9UQ15</accession>
<organism evidence="1 2">
    <name type="scientific">Sphaerobolus stellatus (strain SS14)</name>
    <dbReference type="NCBI Taxonomy" id="990650"/>
    <lineage>
        <taxon>Eukaryota</taxon>
        <taxon>Fungi</taxon>
        <taxon>Dikarya</taxon>
        <taxon>Basidiomycota</taxon>
        <taxon>Agaricomycotina</taxon>
        <taxon>Agaricomycetes</taxon>
        <taxon>Phallomycetidae</taxon>
        <taxon>Geastrales</taxon>
        <taxon>Sphaerobolaceae</taxon>
        <taxon>Sphaerobolus</taxon>
    </lineage>
</organism>
<sequence length="157" mass="17933">MFSLPDVLGQDANETFDGYPVVQLQDIKDNFEKFLDVLYRRSFLNQQLMTHSKIPVFFGILRISTKYLFEDIKQACIDLLRSAIPDDFQLWQSSAGTSYAASSLQIIRDHNIIHLLPQALYSLYSYSASDVLAKLKNRPEILAKFLKGKSKLSGSFM</sequence>
<evidence type="ECO:0000313" key="2">
    <source>
        <dbReference type="Proteomes" id="UP000054279"/>
    </source>
</evidence>